<accession>A0AAN6WVD9</accession>
<sequence>MSKGSAGYSSSSHKSSLKGSSKVYMWYCDNCSNGPYLVANNDYCPNCHHQRCSYCVVERAPSTRR</sequence>
<evidence type="ECO:0000313" key="2">
    <source>
        <dbReference type="Proteomes" id="UP001302126"/>
    </source>
</evidence>
<protein>
    <recommendedName>
        <fullName evidence="3">RanBP2-type domain-containing protein</fullName>
    </recommendedName>
</protein>
<name>A0AAN6WVD9_9PEZI</name>
<comment type="caution">
    <text evidence="1">The sequence shown here is derived from an EMBL/GenBank/DDBJ whole genome shotgun (WGS) entry which is preliminary data.</text>
</comment>
<dbReference type="EMBL" id="MU864381">
    <property type="protein sequence ID" value="KAK4188944.1"/>
    <property type="molecule type" value="Genomic_DNA"/>
</dbReference>
<organism evidence="1 2">
    <name type="scientific">Podospora australis</name>
    <dbReference type="NCBI Taxonomy" id="1536484"/>
    <lineage>
        <taxon>Eukaryota</taxon>
        <taxon>Fungi</taxon>
        <taxon>Dikarya</taxon>
        <taxon>Ascomycota</taxon>
        <taxon>Pezizomycotina</taxon>
        <taxon>Sordariomycetes</taxon>
        <taxon>Sordariomycetidae</taxon>
        <taxon>Sordariales</taxon>
        <taxon>Podosporaceae</taxon>
        <taxon>Podospora</taxon>
    </lineage>
</organism>
<evidence type="ECO:0008006" key="3">
    <source>
        <dbReference type="Google" id="ProtNLM"/>
    </source>
</evidence>
<evidence type="ECO:0000313" key="1">
    <source>
        <dbReference type="EMBL" id="KAK4188944.1"/>
    </source>
</evidence>
<reference evidence="1" key="2">
    <citation type="submission" date="2023-05" db="EMBL/GenBank/DDBJ databases">
        <authorList>
            <consortium name="Lawrence Berkeley National Laboratory"/>
            <person name="Steindorff A."/>
            <person name="Hensen N."/>
            <person name="Bonometti L."/>
            <person name="Westerberg I."/>
            <person name="Brannstrom I.O."/>
            <person name="Guillou S."/>
            <person name="Cros-Aarteil S."/>
            <person name="Calhoun S."/>
            <person name="Haridas S."/>
            <person name="Kuo A."/>
            <person name="Mondo S."/>
            <person name="Pangilinan J."/>
            <person name="Riley R."/>
            <person name="Labutti K."/>
            <person name="Andreopoulos B."/>
            <person name="Lipzen A."/>
            <person name="Chen C."/>
            <person name="Yanf M."/>
            <person name="Daum C."/>
            <person name="Ng V."/>
            <person name="Clum A."/>
            <person name="Ohm R."/>
            <person name="Martin F."/>
            <person name="Silar P."/>
            <person name="Natvig D."/>
            <person name="Lalanne C."/>
            <person name="Gautier V."/>
            <person name="Ament-Velasquez S.L."/>
            <person name="Kruys A."/>
            <person name="Hutchinson M.I."/>
            <person name="Powell A.J."/>
            <person name="Barry K."/>
            <person name="Miller A.N."/>
            <person name="Grigoriev I.V."/>
            <person name="Debuchy R."/>
            <person name="Gladieux P."/>
            <person name="Thoren M.H."/>
            <person name="Johannesson H."/>
        </authorList>
    </citation>
    <scope>NUCLEOTIDE SEQUENCE</scope>
    <source>
        <strain evidence="1">PSN309</strain>
    </source>
</reference>
<keyword evidence="2" id="KW-1185">Reference proteome</keyword>
<proteinExistence type="predicted"/>
<reference evidence="1" key="1">
    <citation type="journal article" date="2023" name="Mol. Phylogenet. Evol.">
        <title>Genome-scale phylogeny and comparative genomics of the fungal order Sordariales.</title>
        <authorList>
            <person name="Hensen N."/>
            <person name="Bonometti L."/>
            <person name="Westerberg I."/>
            <person name="Brannstrom I.O."/>
            <person name="Guillou S."/>
            <person name="Cros-Aarteil S."/>
            <person name="Calhoun S."/>
            <person name="Haridas S."/>
            <person name="Kuo A."/>
            <person name="Mondo S."/>
            <person name="Pangilinan J."/>
            <person name="Riley R."/>
            <person name="LaButti K."/>
            <person name="Andreopoulos B."/>
            <person name="Lipzen A."/>
            <person name="Chen C."/>
            <person name="Yan M."/>
            <person name="Daum C."/>
            <person name="Ng V."/>
            <person name="Clum A."/>
            <person name="Steindorff A."/>
            <person name="Ohm R.A."/>
            <person name="Martin F."/>
            <person name="Silar P."/>
            <person name="Natvig D.O."/>
            <person name="Lalanne C."/>
            <person name="Gautier V."/>
            <person name="Ament-Velasquez S.L."/>
            <person name="Kruys A."/>
            <person name="Hutchinson M.I."/>
            <person name="Powell A.J."/>
            <person name="Barry K."/>
            <person name="Miller A.N."/>
            <person name="Grigoriev I.V."/>
            <person name="Debuchy R."/>
            <person name="Gladieux P."/>
            <person name="Hiltunen Thoren M."/>
            <person name="Johannesson H."/>
        </authorList>
    </citation>
    <scope>NUCLEOTIDE SEQUENCE</scope>
    <source>
        <strain evidence="1">PSN309</strain>
    </source>
</reference>
<gene>
    <name evidence="1" type="ORF">QBC35DRAFT_450703</name>
</gene>
<dbReference type="AlphaFoldDB" id="A0AAN6WVD9"/>
<dbReference type="Proteomes" id="UP001302126">
    <property type="component" value="Unassembled WGS sequence"/>
</dbReference>